<keyword evidence="5" id="KW-1185">Reference proteome</keyword>
<protein>
    <submittedName>
        <fullName evidence="4">PEP-CTERM sorting domain-containing protein</fullName>
    </submittedName>
</protein>
<dbReference type="InterPro" id="IPR013424">
    <property type="entry name" value="Ice-binding_C"/>
</dbReference>
<feature type="signal peptide" evidence="2">
    <location>
        <begin position="1"/>
        <end position="22"/>
    </location>
</feature>
<keyword evidence="1" id="KW-1133">Transmembrane helix</keyword>
<feature type="chain" id="PRO_5025635194" evidence="2">
    <location>
        <begin position="23"/>
        <end position="380"/>
    </location>
</feature>
<gene>
    <name evidence="4" type="ORF">G0Q06_03730</name>
</gene>
<proteinExistence type="predicted"/>
<evidence type="ECO:0000256" key="2">
    <source>
        <dbReference type="SAM" id="SignalP"/>
    </source>
</evidence>
<evidence type="ECO:0000259" key="3">
    <source>
        <dbReference type="Pfam" id="PF07589"/>
    </source>
</evidence>
<feature type="domain" description="Ice-binding protein C-terminal" evidence="3">
    <location>
        <begin position="354"/>
        <end position="378"/>
    </location>
</feature>
<name>A0A6B2LY55_9BACT</name>
<organism evidence="4 5">
    <name type="scientific">Oceanipulchritudo coccoides</name>
    <dbReference type="NCBI Taxonomy" id="2706888"/>
    <lineage>
        <taxon>Bacteria</taxon>
        <taxon>Pseudomonadati</taxon>
        <taxon>Verrucomicrobiota</taxon>
        <taxon>Opitutia</taxon>
        <taxon>Puniceicoccales</taxon>
        <taxon>Oceanipulchritudinaceae</taxon>
        <taxon>Oceanipulchritudo</taxon>
    </lineage>
</organism>
<feature type="transmembrane region" description="Helical" evidence="1">
    <location>
        <begin position="358"/>
        <end position="375"/>
    </location>
</feature>
<evidence type="ECO:0000313" key="4">
    <source>
        <dbReference type="EMBL" id="NDV61551.1"/>
    </source>
</evidence>
<evidence type="ECO:0000256" key="1">
    <source>
        <dbReference type="SAM" id="Phobius"/>
    </source>
</evidence>
<comment type="caution">
    <text evidence="4">The sequence shown here is derived from an EMBL/GenBank/DDBJ whole genome shotgun (WGS) entry which is preliminary data.</text>
</comment>
<evidence type="ECO:0000313" key="5">
    <source>
        <dbReference type="Proteomes" id="UP000478417"/>
    </source>
</evidence>
<accession>A0A6B2LY55</accession>
<dbReference type="EMBL" id="JAAGNX010000001">
    <property type="protein sequence ID" value="NDV61551.1"/>
    <property type="molecule type" value="Genomic_DNA"/>
</dbReference>
<keyword evidence="2" id="KW-0732">Signal</keyword>
<dbReference type="RefSeq" id="WP_163962593.1">
    <property type="nucleotide sequence ID" value="NZ_JAAGNX010000001.1"/>
</dbReference>
<dbReference type="NCBIfam" id="TIGR02595">
    <property type="entry name" value="PEP_CTERM"/>
    <property type="match status" value="1"/>
</dbReference>
<dbReference type="Pfam" id="PF07589">
    <property type="entry name" value="PEP-CTERM"/>
    <property type="match status" value="1"/>
</dbReference>
<sequence>MNRITLITTSSILLLAFQTSHALSYSWDNGEPSSNVWGDAANWNPDGVPTTNGDTAGFFGGSDLAINLVDGNYTINKYTDGFGGAGFVHTLYASAGGSLTVDINTAANADGLVNATGTSGSTLRFNNINLTVNNTLGGITYFKNNNSAGNIMLFDTTSRLTVNSLVQIEQAAGGEYQLNGILQPSLAAIRINSSNVSFGVGHNSSNFGQDFVLLGAAKVAVDGGTVLNTGRKFQVNTSNAELELNAADAVNDANIVVSGTNAFLVDVNADQNNMGDLIDIGGTLTIDLDPSVTLLAFDDSSAFESNWAGGTIAITGFQEGVIRFGTDANGLTLNQLTAIDGGAYSLDSSGFLTAVPEPSTFALLAGGLALGFIMVRRKRR</sequence>
<keyword evidence="1" id="KW-0812">Transmembrane</keyword>
<dbReference type="AlphaFoldDB" id="A0A6B2LY55"/>
<keyword evidence="1" id="KW-0472">Membrane</keyword>
<dbReference type="Proteomes" id="UP000478417">
    <property type="component" value="Unassembled WGS sequence"/>
</dbReference>
<reference evidence="4 5" key="1">
    <citation type="submission" date="2020-02" db="EMBL/GenBank/DDBJ databases">
        <title>Albibacoteraceae fam. nov., the first described family within the subdivision 4 Verrucomicrobia.</title>
        <authorList>
            <person name="Xi F."/>
        </authorList>
    </citation>
    <scope>NUCLEOTIDE SEQUENCE [LARGE SCALE GENOMIC DNA]</scope>
    <source>
        <strain evidence="4 5">CK1056</strain>
    </source>
</reference>